<protein>
    <submittedName>
        <fullName evidence="3">Tail fiber protein</fullName>
    </submittedName>
</protein>
<evidence type="ECO:0000259" key="2">
    <source>
        <dbReference type="Pfam" id="PF07484"/>
    </source>
</evidence>
<dbReference type="RefSeq" id="WP_114104337.1">
    <property type="nucleotide sequence ID" value="NZ_JARSBO010000009.1"/>
</dbReference>
<dbReference type="Pfam" id="PF07484">
    <property type="entry name" value="Collar"/>
    <property type="match status" value="1"/>
</dbReference>
<dbReference type="SUPFAM" id="SSF88874">
    <property type="entry name" value="Receptor-binding domain of short tail fibre protein gp12"/>
    <property type="match status" value="1"/>
</dbReference>
<dbReference type="InterPro" id="IPR011083">
    <property type="entry name" value="Phage_tail_collar_dom"/>
</dbReference>
<evidence type="ECO:0000256" key="1">
    <source>
        <dbReference type="SAM" id="SignalP"/>
    </source>
</evidence>
<dbReference type="InterPro" id="IPR037053">
    <property type="entry name" value="Phage_tail_collar_dom_sf"/>
</dbReference>
<feature type="chain" id="PRO_5047373466" evidence="1">
    <location>
        <begin position="27"/>
        <end position="226"/>
    </location>
</feature>
<sequence length="226" mass="23700">MFRLNKRFTIAAMMATIVAFSMPETAKASCSSDPTIGDICWMATDFCPQNYLPADGQVLQAQSHQALYSLLGITYGGNATTLQFQLPDLRGRSVIAEGNYYKGTVLRGQKRGASTSTMNATNLMPHIHEIKPSTFVLSGSVKANSTAPDANSPAGGYPALVTPPALDVYGNAGAVVDMKSGIVSGSLEYLSGNTTVTGAGTPIPVTAPRLGLTACIAITGYYPQRP</sequence>
<dbReference type="Gene3D" id="3.90.1340.10">
    <property type="entry name" value="Phage tail collar domain"/>
    <property type="match status" value="1"/>
</dbReference>
<feature type="domain" description="Phage tail collar" evidence="2">
    <location>
        <begin position="37"/>
        <end position="93"/>
    </location>
</feature>
<proteinExistence type="predicted"/>
<dbReference type="EMBL" id="JARSBO010000009">
    <property type="protein sequence ID" value="MDG4720922.1"/>
    <property type="molecule type" value="Genomic_DNA"/>
</dbReference>
<keyword evidence="4" id="KW-1185">Reference proteome</keyword>
<keyword evidence="1" id="KW-0732">Signal</keyword>
<evidence type="ECO:0000313" key="3">
    <source>
        <dbReference type="EMBL" id="MDG4720922.1"/>
    </source>
</evidence>
<reference evidence="3 4" key="1">
    <citation type="submission" date="2023-03" db="EMBL/GenBank/DDBJ databases">
        <title>Strain FZY0004 represents a novel species in the genus Thalassospira isolated from seawater.</title>
        <authorList>
            <person name="Fu Z.-Y."/>
        </authorList>
    </citation>
    <scope>NUCLEOTIDE SEQUENCE [LARGE SCALE GENOMIC DNA]</scope>
    <source>
        <strain evidence="3 4">FZY0004</strain>
    </source>
</reference>
<name>A0ABT6GFQ7_9PROT</name>
<feature type="signal peptide" evidence="1">
    <location>
        <begin position="1"/>
        <end position="26"/>
    </location>
</feature>
<organism evidence="3 4">
    <name type="scientific">Thalassospira aquimaris</name>
    <dbReference type="NCBI Taxonomy" id="3037796"/>
    <lineage>
        <taxon>Bacteria</taxon>
        <taxon>Pseudomonadati</taxon>
        <taxon>Pseudomonadota</taxon>
        <taxon>Alphaproteobacteria</taxon>
        <taxon>Rhodospirillales</taxon>
        <taxon>Thalassospiraceae</taxon>
        <taxon>Thalassospira</taxon>
    </lineage>
</organism>
<dbReference type="Proteomes" id="UP001529180">
    <property type="component" value="Unassembled WGS sequence"/>
</dbReference>
<accession>A0ABT6GFQ7</accession>
<comment type="caution">
    <text evidence="3">The sequence shown here is derived from an EMBL/GenBank/DDBJ whole genome shotgun (WGS) entry which is preliminary data.</text>
</comment>
<gene>
    <name evidence="3" type="ORF">P7680_18100</name>
</gene>
<evidence type="ECO:0000313" key="4">
    <source>
        <dbReference type="Proteomes" id="UP001529180"/>
    </source>
</evidence>